<reference evidence="4 5" key="1">
    <citation type="submission" date="2018-03" db="EMBL/GenBank/DDBJ databases">
        <title>Genomic Encyclopedia of Archaeal and Bacterial Type Strains, Phase II (KMG-II): from individual species to whole genera.</title>
        <authorList>
            <person name="Goeker M."/>
        </authorList>
    </citation>
    <scope>NUCLEOTIDE SEQUENCE [LARGE SCALE GENOMIC DNA]</scope>
    <source>
        <strain evidence="4 5">DSM 25328</strain>
    </source>
</reference>
<dbReference type="GO" id="GO:0030170">
    <property type="term" value="F:pyridoxal phosphate binding"/>
    <property type="evidence" value="ECO:0007669"/>
    <property type="project" value="TreeGrafter"/>
</dbReference>
<gene>
    <name evidence="4" type="ORF">CLV89_104258</name>
</gene>
<dbReference type="Proteomes" id="UP000237718">
    <property type="component" value="Unassembled WGS sequence"/>
</dbReference>
<comment type="similarity">
    <text evidence="1 2">Belongs to the DegT/DnrJ/EryC1 family.</text>
</comment>
<dbReference type="AlphaFoldDB" id="A0A2T1AIN1"/>
<dbReference type="Gene3D" id="3.40.640.10">
    <property type="entry name" value="Type I PLP-dependent aspartate aminotransferase-like (Major domain)"/>
    <property type="match status" value="1"/>
</dbReference>
<name>A0A2T1AIN1_TRISK</name>
<evidence type="ECO:0000313" key="5">
    <source>
        <dbReference type="Proteomes" id="UP000237718"/>
    </source>
</evidence>
<evidence type="ECO:0000313" key="4">
    <source>
        <dbReference type="EMBL" id="PRZ48430.1"/>
    </source>
</evidence>
<dbReference type="SUPFAM" id="SSF53383">
    <property type="entry name" value="PLP-dependent transferases"/>
    <property type="match status" value="1"/>
</dbReference>
<protein>
    <submittedName>
        <fullName evidence="4">dTDP-4-amino-4,6-dideoxygalactose transaminase</fullName>
    </submittedName>
</protein>
<dbReference type="InterPro" id="IPR000653">
    <property type="entry name" value="DegT/StrS_aminotransferase"/>
</dbReference>
<dbReference type="EMBL" id="PVUF01000004">
    <property type="protein sequence ID" value="PRZ48430.1"/>
    <property type="molecule type" value="Genomic_DNA"/>
</dbReference>
<comment type="caution">
    <text evidence="4">The sequence shown here is derived from an EMBL/GenBank/DDBJ whole genome shotgun (WGS) entry which is preliminary data.</text>
</comment>
<keyword evidence="2" id="KW-0663">Pyridoxal phosphate</keyword>
<feature type="region of interest" description="Disordered" evidence="3">
    <location>
        <begin position="1"/>
        <end position="30"/>
    </location>
</feature>
<sequence>MTVNDTPVSVAHAGASEPCSKTARTPPIMPRDKRVCAPRHGENSLIIQPGTHVGGAMPRCVMGVTCRASLVNGRQHPPSSGPQRSALRQNDPFAALDLGGAAAHDFAMTEHFTGNFTQQEPLPEEAITAAVEVMRHGRIHRYNLAGAEAGEVALLEQEFAAQVGAKYCLAVASGGYALATALRAVGVAHGDKVLTNAFTLAPVPGAIASVGAEPVYVGVTEDLTIDLADLAAKAGQARVLMLSHMRGHLCDMDRLLEICDAAGIIVIEDCAHTMGAAWNGVPSGRHGAIGCYSCQTYKHVNSGEGGLLITDDEEVAARAIMLSGSYMLYSRHLAAPGPEAFERVKYDTPNISGRMDNLRAAILRPQLRDLDAQVTRWNERYRMLEAGLRDTPGLTVVERPEQETYVGSSIQFLLLDWAPEAVQEVLTRCGARGVELKWFGVPEPVAFTSRYDSWRYAPAQSLPDSDRILAGIIDMRVPLTFSLEDCALIARIIRAEVSAIWQAQGADS</sequence>
<dbReference type="Pfam" id="PF01041">
    <property type="entry name" value="DegT_DnrJ_EryC1"/>
    <property type="match status" value="1"/>
</dbReference>
<evidence type="ECO:0000256" key="2">
    <source>
        <dbReference type="RuleBase" id="RU004508"/>
    </source>
</evidence>
<organism evidence="4 5">
    <name type="scientific">Tritonibacter scottomollicae</name>
    <name type="common">Epibacterium scottomollicae</name>
    <dbReference type="NCBI Taxonomy" id="483013"/>
    <lineage>
        <taxon>Bacteria</taxon>
        <taxon>Pseudomonadati</taxon>
        <taxon>Pseudomonadota</taxon>
        <taxon>Alphaproteobacteria</taxon>
        <taxon>Rhodobacterales</taxon>
        <taxon>Paracoccaceae</taxon>
        <taxon>Tritonibacter</taxon>
    </lineage>
</organism>
<dbReference type="PANTHER" id="PTHR30244">
    <property type="entry name" value="TRANSAMINASE"/>
    <property type="match status" value="1"/>
</dbReference>
<evidence type="ECO:0000256" key="1">
    <source>
        <dbReference type="ARBA" id="ARBA00037999"/>
    </source>
</evidence>
<dbReference type="GO" id="GO:0000271">
    <property type="term" value="P:polysaccharide biosynthetic process"/>
    <property type="evidence" value="ECO:0007669"/>
    <property type="project" value="TreeGrafter"/>
</dbReference>
<dbReference type="GO" id="GO:0008483">
    <property type="term" value="F:transaminase activity"/>
    <property type="evidence" value="ECO:0007669"/>
    <property type="project" value="TreeGrafter"/>
</dbReference>
<accession>A0A2T1AIN1</accession>
<evidence type="ECO:0000256" key="3">
    <source>
        <dbReference type="SAM" id="MobiDB-lite"/>
    </source>
</evidence>
<dbReference type="Gene3D" id="3.90.1150.10">
    <property type="entry name" value="Aspartate Aminotransferase, domain 1"/>
    <property type="match status" value="1"/>
</dbReference>
<dbReference type="InterPro" id="IPR015421">
    <property type="entry name" value="PyrdxlP-dep_Trfase_major"/>
</dbReference>
<proteinExistence type="inferred from homology"/>
<dbReference type="InterPro" id="IPR015422">
    <property type="entry name" value="PyrdxlP-dep_Trfase_small"/>
</dbReference>
<dbReference type="InterPro" id="IPR015424">
    <property type="entry name" value="PyrdxlP-dep_Trfase"/>
</dbReference>
<dbReference type="PANTHER" id="PTHR30244:SF34">
    <property type="entry name" value="DTDP-4-AMINO-4,6-DIDEOXYGALACTOSE TRANSAMINASE"/>
    <property type="match status" value="1"/>
</dbReference>